<organism evidence="3 4">
    <name type="scientific">Rugosimonospora africana</name>
    <dbReference type="NCBI Taxonomy" id="556532"/>
    <lineage>
        <taxon>Bacteria</taxon>
        <taxon>Bacillati</taxon>
        <taxon>Actinomycetota</taxon>
        <taxon>Actinomycetes</taxon>
        <taxon>Micromonosporales</taxon>
        <taxon>Micromonosporaceae</taxon>
        <taxon>Rugosimonospora</taxon>
    </lineage>
</organism>
<sequence>MDVSNSITLALSIVALIVSAFLAVRQNSLQRLTNNAPALVDLLSQFRSSAIHEGFDFVCGELGSYDESKGLTGLPPEVRYKVYDVCYFLQQFACMMIFDLVEERAFTALLRARTVAVWAAVGPFIRAERVINPSTGPEFMTALEAFAAKAASLSPAEGRKILDEWMARGIPPFPRWPVRIGRKNGWASVDRSGAAPDALPSATEPPAPAGR</sequence>
<dbReference type="RefSeq" id="WP_203917506.1">
    <property type="nucleotide sequence ID" value="NZ_BONZ01000017.1"/>
</dbReference>
<keyword evidence="2" id="KW-1133">Transmembrane helix</keyword>
<proteinExistence type="predicted"/>
<evidence type="ECO:0000256" key="1">
    <source>
        <dbReference type="SAM" id="MobiDB-lite"/>
    </source>
</evidence>
<dbReference type="EMBL" id="BONZ01000017">
    <property type="protein sequence ID" value="GIH13830.1"/>
    <property type="molecule type" value="Genomic_DNA"/>
</dbReference>
<accession>A0A8J3QMK7</accession>
<dbReference type="Proteomes" id="UP000642748">
    <property type="component" value="Unassembled WGS sequence"/>
</dbReference>
<evidence type="ECO:0000313" key="4">
    <source>
        <dbReference type="Proteomes" id="UP000642748"/>
    </source>
</evidence>
<keyword evidence="2" id="KW-0472">Membrane</keyword>
<evidence type="ECO:0008006" key="5">
    <source>
        <dbReference type="Google" id="ProtNLM"/>
    </source>
</evidence>
<reference evidence="3" key="1">
    <citation type="submission" date="2021-01" db="EMBL/GenBank/DDBJ databases">
        <title>Whole genome shotgun sequence of Rugosimonospora africana NBRC 104875.</title>
        <authorList>
            <person name="Komaki H."/>
            <person name="Tamura T."/>
        </authorList>
    </citation>
    <scope>NUCLEOTIDE SEQUENCE</scope>
    <source>
        <strain evidence="3">NBRC 104875</strain>
    </source>
</reference>
<dbReference type="AlphaFoldDB" id="A0A8J3QMK7"/>
<feature type="region of interest" description="Disordered" evidence="1">
    <location>
        <begin position="189"/>
        <end position="211"/>
    </location>
</feature>
<evidence type="ECO:0000313" key="3">
    <source>
        <dbReference type="EMBL" id="GIH13830.1"/>
    </source>
</evidence>
<comment type="caution">
    <text evidence="3">The sequence shown here is derived from an EMBL/GenBank/DDBJ whole genome shotgun (WGS) entry which is preliminary data.</text>
</comment>
<gene>
    <name evidence="3" type="ORF">Raf01_20020</name>
</gene>
<name>A0A8J3QMK7_9ACTN</name>
<evidence type="ECO:0000256" key="2">
    <source>
        <dbReference type="SAM" id="Phobius"/>
    </source>
</evidence>
<keyword evidence="2" id="KW-0812">Transmembrane</keyword>
<feature type="transmembrane region" description="Helical" evidence="2">
    <location>
        <begin position="6"/>
        <end position="24"/>
    </location>
</feature>
<keyword evidence="4" id="KW-1185">Reference proteome</keyword>
<protein>
    <recommendedName>
        <fullName evidence="5">DUF4760 domain-containing protein</fullName>
    </recommendedName>
</protein>